<dbReference type="AlphaFoldDB" id="A0A8I0JZA5"/>
<dbReference type="SUPFAM" id="SSF81324">
    <property type="entry name" value="Voltage-gated potassium channels"/>
    <property type="match status" value="1"/>
</dbReference>
<evidence type="ECO:0000313" key="4">
    <source>
        <dbReference type="Proteomes" id="UP000620591"/>
    </source>
</evidence>
<keyword evidence="3" id="KW-0813">Transport</keyword>
<keyword evidence="1" id="KW-0472">Membrane</keyword>
<feature type="domain" description="Potassium channel" evidence="2">
    <location>
        <begin position="87"/>
        <end position="163"/>
    </location>
</feature>
<keyword evidence="1" id="KW-0812">Transmembrane</keyword>
<accession>A0A8I0JZA5</accession>
<sequence length="178" mass="18826">MSEARSSPSVRRLGWIAAVRVAVSLAALAAAYCLVPLRSAGTEFTGLAVALVAFGAVAAVQVPLIVRSSHPTIRAVEALALVVPVFLVIFARTYLAASTSDPAAFNEPLPRTDALYFTVTCLATVGFGDIVPVTQSMRLLVTAQILLNLILLGVVVKLFVSAVRWARTDRRGSPEGEH</sequence>
<feature type="transmembrane region" description="Helical" evidence="1">
    <location>
        <begin position="78"/>
        <end position="95"/>
    </location>
</feature>
<dbReference type="Gene3D" id="1.10.287.70">
    <property type="match status" value="1"/>
</dbReference>
<dbReference type="RefSeq" id="WP_187768440.1">
    <property type="nucleotide sequence ID" value="NZ_JACTVM010000001.1"/>
</dbReference>
<dbReference type="InterPro" id="IPR013099">
    <property type="entry name" value="K_chnl_dom"/>
</dbReference>
<reference evidence="3" key="1">
    <citation type="submission" date="2020-09" db="EMBL/GenBank/DDBJ databases">
        <title>Novel species in genus Aeromicrobium.</title>
        <authorList>
            <person name="Zhang G."/>
        </authorList>
    </citation>
    <scope>NUCLEOTIDE SEQUENCE</scope>
    <source>
        <strain evidence="3">Zg-636</strain>
    </source>
</reference>
<gene>
    <name evidence="3" type="ORF">IBG24_02050</name>
</gene>
<evidence type="ECO:0000259" key="2">
    <source>
        <dbReference type="Pfam" id="PF07885"/>
    </source>
</evidence>
<evidence type="ECO:0000256" key="1">
    <source>
        <dbReference type="SAM" id="Phobius"/>
    </source>
</evidence>
<dbReference type="GO" id="GO:0034220">
    <property type="term" value="P:monoatomic ion transmembrane transport"/>
    <property type="evidence" value="ECO:0007669"/>
    <property type="project" value="UniProtKB-KW"/>
</dbReference>
<comment type="caution">
    <text evidence="3">The sequence shown here is derived from an EMBL/GenBank/DDBJ whole genome shotgun (WGS) entry which is preliminary data.</text>
</comment>
<dbReference type="Proteomes" id="UP000620591">
    <property type="component" value="Unassembled WGS sequence"/>
</dbReference>
<keyword evidence="1" id="KW-1133">Transmembrane helix</keyword>
<evidence type="ECO:0000313" key="3">
    <source>
        <dbReference type="EMBL" id="MBC9225096.1"/>
    </source>
</evidence>
<organism evidence="3 4">
    <name type="scientific">Aeromicrobium senzhongii</name>
    <dbReference type="NCBI Taxonomy" id="2663859"/>
    <lineage>
        <taxon>Bacteria</taxon>
        <taxon>Bacillati</taxon>
        <taxon>Actinomycetota</taxon>
        <taxon>Actinomycetes</taxon>
        <taxon>Propionibacteriales</taxon>
        <taxon>Nocardioidaceae</taxon>
        <taxon>Aeromicrobium</taxon>
    </lineage>
</organism>
<name>A0A8I0JZA5_9ACTN</name>
<feature type="transmembrane region" description="Helical" evidence="1">
    <location>
        <begin position="44"/>
        <end position="66"/>
    </location>
</feature>
<protein>
    <submittedName>
        <fullName evidence="3">Two pore domain potassium channel family protein</fullName>
    </submittedName>
</protein>
<proteinExistence type="predicted"/>
<dbReference type="Pfam" id="PF07885">
    <property type="entry name" value="Ion_trans_2"/>
    <property type="match status" value="1"/>
</dbReference>
<dbReference type="EMBL" id="JACTVM010000001">
    <property type="protein sequence ID" value="MBC9225096.1"/>
    <property type="molecule type" value="Genomic_DNA"/>
</dbReference>
<feature type="transmembrane region" description="Helical" evidence="1">
    <location>
        <begin position="12"/>
        <end position="32"/>
    </location>
</feature>
<feature type="transmembrane region" description="Helical" evidence="1">
    <location>
        <begin position="145"/>
        <end position="166"/>
    </location>
</feature>
<keyword evidence="3" id="KW-0407">Ion channel</keyword>
<keyword evidence="3" id="KW-0406">Ion transport</keyword>